<proteinExistence type="predicted"/>
<protein>
    <submittedName>
        <fullName evidence="1">Zinc finger, CCHC-type containing protein</fullName>
    </submittedName>
</protein>
<name>A0ABQ5DSX7_9ASTR</name>
<organism evidence="1 2">
    <name type="scientific">Tanacetum coccineum</name>
    <dbReference type="NCBI Taxonomy" id="301880"/>
    <lineage>
        <taxon>Eukaryota</taxon>
        <taxon>Viridiplantae</taxon>
        <taxon>Streptophyta</taxon>
        <taxon>Embryophyta</taxon>
        <taxon>Tracheophyta</taxon>
        <taxon>Spermatophyta</taxon>
        <taxon>Magnoliopsida</taxon>
        <taxon>eudicotyledons</taxon>
        <taxon>Gunneridae</taxon>
        <taxon>Pentapetalae</taxon>
        <taxon>asterids</taxon>
        <taxon>campanulids</taxon>
        <taxon>Asterales</taxon>
        <taxon>Asteraceae</taxon>
        <taxon>Asteroideae</taxon>
        <taxon>Anthemideae</taxon>
        <taxon>Anthemidinae</taxon>
        <taxon>Tanacetum</taxon>
    </lineage>
</organism>
<sequence length="217" mass="24794">MGNNTWVLADLHPDCKPLSCKWIFKRNLKYHKTTDCNETSLIIYIPSMDLKTTFLNGELDKEVYINQPQGFIMPDNENKLFGSYTDDAGSATQKTIPSTMSGYSSVVESQYYGGVSDLLEYLEGTTYMWRRYDIVGSLWDVHDKTYTMRTLTGLKKNNVLVARCYGRDSGLLDGRVKFDHTRYDGVRWGCGVVAARLVEIDIRTQELMRPATAILRQ</sequence>
<reference evidence="1" key="1">
    <citation type="journal article" date="2022" name="Int. J. Mol. Sci.">
        <title>Draft Genome of Tanacetum Coccineum: Genomic Comparison of Closely Related Tanacetum-Family Plants.</title>
        <authorList>
            <person name="Yamashiro T."/>
            <person name="Shiraishi A."/>
            <person name="Nakayama K."/>
            <person name="Satake H."/>
        </authorList>
    </citation>
    <scope>NUCLEOTIDE SEQUENCE</scope>
</reference>
<reference evidence="1" key="2">
    <citation type="submission" date="2022-01" db="EMBL/GenBank/DDBJ databases">
        <authorList>
            <person name="Yamashiro T."/>
            <person name="Shiraishi A."/>
            <person name="Satake H."/>
            <person name="Nakayama K."/>
        </authorList>
    </citation>
    <scope>NUCLEOTIDE SEQUENCE</scope>
</reference>
<dbReference type="Proteomes" id="UP001151760">
    <property type="component" value="Unassembled WGS sequence"/>
</dbReference>
<accession>A0ABQ5DSX7</accession>
<dbReference type="EMBL" id="BQNB010015428">
    <property type="protein sequence ID" value="GJT39924.1"/>
    <property type="molecule type" value="Genomic_DNA"/>
</dbReference>
<evidence type="ECO:0000313" key="2">
    <source>
        <dbReference type="Proteomes" id="UP001151760"/>
    </source>
</evidence>
<keyword evidence="2" id="KW-1185">Reference proteome</keyword>
<comment type="caution">
    <text evidence="1">The sequence shown here is derived from an EMBL/GenBank/DDBJ whole genome shotgun (WGS) entry which is preliminary data.</text>
</comment>
<gene>
    <name evidence="1" type="ORF">Tco_0939789</name>
</gene>
<evidence type="ECO:0000313" key="1">
    <source>
        <dbReference type="EMBL" id="GJT39924.1"/>
    </source>
</evidence>